<keyword evidence="3" id="KW-0862">Zinc</keyword>
<dbReference type="InterPro" id="IPR002893">
    <property type="entry name" value="Znf_MYND"/>
</dbReference>
<evidence type="ECO:0000256" key="1">
    <source>
        <dbReference type="ARBA" id="ARBA00022723"/>
    </source>
</evidence>
<keyword evidence="7" id="KW-1185">Reference proteome</keyword>
<evidence type="ECO:0000313" key="7">
    <source>
        <dbReference type="Proteomes" id="UP001301958"/>
    </source>
</evidence>
<dbReference type="GO" id="GO:0008270">
    <property type="term" value="F:zinc ion binding"/>
    <property type="evidence" value="ECO:0007669"/>
    <property type="project" value="UniProtKB-KW"/>
</dbReference>
<feature type="domain" description="MYND-type" evidence="5">
    <location>
        <begin position="943"/>
        <end position="985"/>
    </location>
</feature>
<reference evidence="6" key="1">
    <citation type="journal article" date="2023" name="Mol. Phylogenet. Evol.">
        <title>Genome-scale phylogeny and comparative genomics of the fungal order Sordariales.</title>
        <authorList>
            <person name="Hensen N."/>
            <person name="Bonometti L."/>
            <person name="Westerberg I."/>
            <person name="Brannstrom I.O."/>
            <person name="Guillou S."/>
            <person name="Cros-Aarteil S."/>
            <person name="Calhoun S."/>
            <person name="Haridas S."/>
            <person name="Kuo A."/>
            <person name="Mondo S."/>
            <person name="Pangilinan J."/>
            <person name="Riley R."/>
            <person name="LaButti K."/>
            <person name="Andreopoulos B."/>
            <person name="Lipzen A."/>
            <person name="Chen C."/>
            <person name="Yan M."/>
            <person name="Daum C."/>
            <person name="Ng V."/>
            <person name="Clum A."/>
            <person name="Steindorff A."/>
            <person name="Ohm R.A."/>
            <person name="Martin F."/>
            <person name="Silar P."/>
            <person name="Natvig D.O."/>
            <person name="Lalanne C."/>
            <person name="Gautier V."/>
            <person name="Ament-Velasquez S.L."/>
            <person name="Kruys A."/>
            <person name="Hutchinson M.I."/>
            <person name="Powell A.J."/>
            <person name="Barry K."/>
            <person name="Miller A.N."/>
            <person name="Grigoriev I.V."/>
            <person name="Debuchy R."/>
            <person name="Gladieux P."/>
            <person name="Hiltunen Thoren M."/>
            <person name="Johannesson H."/>
        </authorList>
    </citation>
    <scope>NUCLEOTIDE SEQUENCE</scope>
    <source>
        <strain evidence="6">CBS 990.96</strain>
    </source>
</reference>
<protein>
    <recommendedName>
        <fullName evidence="5">MYND-type domain-containing protein</fullName>
    </recommendedName>
</protein>
<comment type="caution">
    <text evidence="6">The sequence shown here is derived from an EMBL/GenBank/DDBJ whole genome shotgun (WGS) entry which is preliminary data.</text>
</comment>
<dbReference type="PANTHER" id="PTHR10237:SF15">
    <property type="entry name" value="LD37257P"/>
    <property type="match status" value="1"/>
</dbReference>
<dbReference type="GO" id="GO:0000981">
    <property type="term" value="F:DNA-binding transcription factor activity, RNA polymerase II-specific"/>
    <property type="evidence" value="ECO:0007669"/>
    <property type="project" value="TreeGrafter"/>
</dbReference>
<reference evidence="6" key="2">
    <citation type="submission" date="2023-05" db="EMBL/GenBank/DDBJ databases">
        <authorList>
            <consortium name="Lawrence Berkeley National Laboratory"/>
            <person name="Steindorff A."/>
            <person name="Hensen N."/>
            <person name="Bonometti L."/>
            <person name="Westerberg I."/>
            <person name="Brannstrom I.O."/>
            <person name="Guillou S."/>
            <person name="Cros-Aarteil S."/>
            <person name="Calhoun S."/>
            <person name="Haridas S."/>
            <person name="Kuo A."/>
            <person name="Mondo S."/>
            <person name="Pangilinan J."/>
            <person name="Riley R."/>
            <person name="Labutti K."/>
            <person name="Andreopoulos B."/>
            <person name="Lipzen A."/>
            <person name="Chen C."/>
            <person name="Yanf M."/>
            <person name="Daum C."/>
            <person name="Ng V."/>
            <person name="Clum A."/>
            <person name="Ohm R."/>
            <person name="Martin F."/>
            <person name="Silar P."/>
            <person name="Natvig D."/>
            <person name="Lalanne C."/>
            <person name="Gautier V."/>
            <person name="Ament-Velasquez S.L."/>
            <person name="Kruys A."/>
            <person name="Hutchinson M.I."/>
            <person name="Powell A.J."/>
            <person name="Barry K."/>
            <person name="Miller A.N."/>
            <person name="Grigoriev I.V."/>
            <person name="Debuchy R."/>
            <person name="Gladieux P."/>
            <person name="Thoren M.H."/>
            <person name="Johannesson H."/>
        </authorList>
    </citation>
    <scope>NUCLEOTIDE SEQUENCE</scope>
    <source>
        <strain evidence="6">CBS 990.96</strain>
    </source>
</reference>
<proteinExistence type="predicted"/>
<evidence type="ECO:0000256" key="3">
    <source>
        <dbReference type="ARBA" id="ARBA00022833"/>
    </source>
</evidence>
<dbReference type="InterPro" id="IPR024119">
    <property type="entry name" value="TF_DEAF-1"/>
</dbReference>
<dbReference type="GO" id="GO:0005634">
    <property type="term" value="C:nucleus"/>
    <property type="evidence" value="ECO:0007669"/>
    <property type="project" value="TreeGrafter"/>
</dbReference>
<name>A0AAN6YPN4_9PEZI</name>
<dbReference type="EMBL" id="MU865476">
    <property type="protein sequence ID" value="KAK4222360.1"/>
    <property type="molecule type" value="Genomic_DNA"/>
</dbReference>
<sequence>MFTPPKDDKNAIWSYGIADINPAISLTQDLPQGLDADILTVSGGDVRDILYTLYSEKGFPKRRLDVTAAATKMAFNSVNIARHVLLFTLILDGKDKVSADELWNIYYQLYLHQADFDLVIAQASKLCRIANNVEGWNSGPYGKTVQFRDKATFDLARSTWAGYLKAKRTETYKQQFEHIRTLSDERKEAIYGKLGECVVPSSARSCAPLSTQIMKDMVELTEMNWQNGLTGRYPPQLDLMSPNPIIATVVSEKCLIEYPADPLIAFHLAAARVKLTDLSPLRLDEELAASTDQPRHQIVTMAKVQWEAWTDAFRDAAARTTIRFVKIAEFFSFCETLKQEESGDAPNKFDAIHTSSLADQFGILNALVATGPLLKPLPSSTIYTEALLHNTFTGNKLDSLLGTHTTAITTLLGLSPTEYWTNATATSLIDGIIATWSGKSDMTLQFRLAWKQNNQVSGVKTKLAIEPSPLARILYKIYRQLSIETNAAFVQPDSVAQMFAARGFGALCTAINKHVQVNSDALFEELLSLLVHDGHADMAHQLSGVTRQMKEMGLQRAAISSSSPTGEPTFTTVIDEKTNDVTAIVGHLDITSDLGKKLLADKSIPISLQQASPYIINIHFSKARLILPLTFPVPVSKENSKTRIARTSQYIEVIAPIADALKEPVLDDYICPVVLLPSHIPTTLGNIPSLSLETLPILATDDKARIRFINSLTSLVFSARERRIREEANQAATPSALTVQPSPRVNFKESLFTMFMITSGLQGGQTGLFAISHPSAEKGVNMLVFVSAIRLDAAHGGVVLDAAIIPFTKSLVDSGVLEEFLLILRTLECCTITVDDAELLLWKKCLPALAERCRTWEHDKHKCEYIKQGQVPVSLEDGGRVLCSCGQGKLPDGFITLPEWDTAAKYATRVAISPMYSSPIVEELVDPALVKTPLEQEVEVDRCRNCGKTEGQDELALKKCARCLAVKYCSGACQKKDWKKHRAECAE</sequence>
<dbReference type="PROSITE" id="PS50865">
    <property type="entry name" value="ZF_MYND_2"/>
    <property type="match status" value="1"/>
</dbReference>
<dbReference type="SUPFAM" id="SSF144232">
    <property type="entry name" value="HIT/MYND zinc finger-like"/>
    <property type="match status" value="1"/>
</dbReference>
<dbReference type="Pfam" id="PF01753">
    <property type="entry name" value="zf-MYND"/>
    <property type="match status" value="1"/>
</dbReference>
<dbReference type="Pfam" id="PF14737">
    <property type="entry name" value="DUF4470"/>
    <property type="match status" value="1"/>
</dbReference>
<organism evidence="6 7">
    <name type="scientific">Podospora fimiseda</name>
    <dbReference type="NCBI Taxonomy" id="252190"/>
    <lineage>
        <taxon>Eukaryota</taxon>
        <taxon>Fungi</taxon>
        <taxon>Dikarya</taxon>
        <taxon>Ascomycota</taxon>
        <taxon>Pezizomycotina</taxon>
        <taxon>Sordariomycetes</taxon>
        <taxon>Sordariomycetidae</taxon>
        <taxon>Sordariales</taxon>
        <taxon>Podosporaceae</taxon>
        <taxon>Podospora</taxon>
    </lineage>
</organism>
<dbReference type="Proteomes" id="UP001301958">
    <property type="component" value="Unassembled WGS sequence"/>
</dbReference>
<dbReference type="PANTHER" id="PTHR10237">
    <property type="entry name" value="DEFORMED EPIDERMAL AUTOREGULATORY FACTOR 1 HOMOLOG SUPPRESSIN"/>
    <property type="match status" value="1"/>
</dbReference>
<dbReference type="Gene3D" id="6.10.140.2220">
    <property type="match status" value="1"/>
</dbReference>
<gene>
    <name evidence="6" type="ORF">QBC38DRAFT_490046</name>
</gene>
<dbReference type="AlphaFoldDB" id="A0AAN6YPN4"/>
<evidence type="ECO:0000259" key="5">
    <source>
        <dbReference type="PROSITE" id="PS50865"/>
    </source>
</evidence>
<keyword evidence="1" id="KW-0479">Metal-binding</keyword>
<dbReference type="PROSITE" id="PS01360">
    <property type="entry name" value="ZF_MYND_1"/>
    <property type="match status" value="1"/>
</dbReference>
<accession>A0AAN6YPN4</accession>
<evidence type="ECO:0000256" key="4">
    <source>
        <dbReference type="PROSITE-ProRule" id="PRU00134"/>
    </source>
</evidence>
<evidence type="ECO:0000313" key="6">
    <source>
        <dbReference type="EMBL" id="KAK4222360.1"/>
    </source>
</evidence>
<keyword evidence="2 4" id="KW-0863">Zinc-finger</keyword>
<dbReference type="InterPro" id="IPR027974">
    <property type="entry name" value="DUF4470"/>
</dbReference>
<evidence type="ECO:0000256" key="2">
    <source>
        <dbReference type="ARBA" id="ARBA00022771"/>
    </source>
</evidence>